<dbReference type="Proteomes" id="UP001234178">
    <property type="component" value="Unassembled WGS sequence"/>
</dbReference>
<feature type="compositionally biased region" description="Polar residues" evidence="1">
    <location>
        <begin position="99"/>
        <end position="126"/>
    </location>
</feature>
<reference evidence="2 3" key="1">
    <citation type="journal article" date="2023" name="Nucleic Acids Res.">
        <title>The hologenome of Daphnia magna reveals possible DNA methylation and microbiome-mediated evolution of the host genome.</title>
        <authorList>
            <person name="Chaturvedi A."/>
            <person name="Li X."/>
            <person name="Dhandapani V."/>
            <person name="Marshall H."/>
            <person name="Kissane S."/>
            <person name="Cuenca-Cambronero M."/>
            <person name="Asole G."/>
            <person name="Calvet F."/>
            <person name="Ruiz-Romero M."/>
            <person name="Marangio P."/>
            <person name="Guigo R."/>
            <person name="Rago D."/>
            <person name="Mirbahai L."/>
            <person name="Eastwood N."/>
            <person name="Colbourne J.K."/>
            <person name="Zhou J."/>
            <person name="Mallon E."/>
            <person name="Orsini L."/>
        </authorList>
    </citation>
    <scope>NUCLEOTIDE SEQUENCE [LARGE SCALE GENOMIC DNA]</scope>
    <source>
        <strain evidence="2">LRV0_1</strain>
    </source>
</reference>
<evidence type="ECO:0000313" key="2">
    <source>
        <dbReference type="EMBL" id="KAK4037588.1"/>
    </source>
</evidence>
<name>A0ABR0B7C6_9CRUS</name>
<evidence type="ECO:0000256" key="1">
    <source>
        <dbReference type="SAM" id="MobiDB-lite"/>
    </source>
</evidence>
<comment type="caution">
    <text evidence="2">The sequence shown here is derived from an EMBL/GenBank/DDBJ whole genome shotgun (WGS) entry which is preliminary data.</text>
</comment>
<protein>
    <submittedName>
        <fullName evidence="2">Uncharacterized protein</fullName>
    </submittedName>
</protein>
<accession>A0ABR0B7C6</accession>
<feature type="region of interest" description="Disordered" evidence="1">
    <location>
        <begin position="95"/>
        <end position="126"/>
    </location>
</feature>
<proteinExistence type="predicted"/>
<keyword evidence="3" id="KW-1185">Reference proteome</keyword>
<evidence type="ECO:0000313" key="3">
    <source>
        <dbReference type="Proteomes" id="UP001234178"/>
    </source>
</evidence>
<dbReference type="EMBL" id="JAOYFB010000040">
    <property type="protein sequence ID" value="KAK4037588.1"/>
    <property type="molecule type" value="Genomic_DNA"/>
</dbReference>
<sequence length="126" mass="13991">MEKRKCSVHQDASIQKKPRLEDVLLNVGVGPSTATAEELATTVAEAAKAPLTRKGKTIHEYVMKWFKNKKQLCEKQIAYLPADCEINPERLLEDKSLRKSSSSTVPQNNSRAARNNLTPTCHGSNT</sequence>
<gene>
    <name evidence="2" type="ORF">OUZ56_029619</name>
</gene>
<organism evidence="2 3">
    <name type="scientific">Daphnia magna</name>
    <dbReference type="NCBI Taxonomy" id="35525"/>
    <lineage>
        <taxon>Eukaryota</taxon>
        <taxon>Metazoa</taxon>
        <taxon>Ecdysozoa</taxon>
        <taxon>Arthropoda</taxon>
        <taxon>Crustacea</taxon>
        <taxon>Branchiopoda</taxon>
        <taxon>Diplostraca</taxon>
        <taxon>Cladocera</taxon>
        <taxon>Anomopoda</taxon>
        <taxon>Daphniidae</taxon>
        <taxon>Daphnia</taxon>
    </lineage>
</organism>